<keyword evidence="5" id="KW-1185">Reference proteome</keyword>
<accession>A0A1M6SL91</accession>
<dbReference type="InterPro" id="IPR023058">
    <property type="entry name" value="PPIase_PpiC_CS"/>
</dbReference>
<sequence>MDKNKVLATVNGKAITEGYVNEVLEGMGPQKAMQFNSEHGKRLLLNDLINEELFYLGAKESGYENDKEFQEQLEQMKANLLKQYALKKLLEDVEVTEEELLDYYNQNKNYFKTPESVRASHILVDTEKKANDILEELNKGLSFESAAEKYSKCPSKTNGGDLGYFTRGRMVPEFEKASFEMEKGEISKPVKTQFGYHIIKLIDKKEESISKFEDVKNRLKEQLLMNKQRQVYLNRVNELKKKYEVVINE</sequence>
<dbReference type="InterPro" id="IPR000297">
    <property type="entry name" value="PPIase_PpiC"/>
</dbReference>
<name>A0A1M6SL91_9FIRM</name>
<evidence type="ECO:0000256" key="1">
    <source>
        <dbReference type="PROSITE-ProRule" id="PRU00278"/>
    </source>
</evidence>
<dbReference type="RefSeq" id="WP_072968265.1">
    <property type="nucleotide sequence ID" value="NZ_FRAJ01000019.1"/>
</dbReference>
<gene>
    <name evidence="4" type="ORF">SAMN02745883_02076</name>
</gene>
<keyword evidence="1" id="KW-0697">Rotamase</keyword>
<dbReference type="InterPro" id="IPR027304">
    <property type="entry name" value="Trigger_fact/SurA_dom_sf"/>
</dbReference>
<evidence type="ECO:0000256" key="2">
    <source>
        <dbReference type="SAM" id="Coils"/>
    </source>
</evidence>
<dbReference type="Proteomes" id="UP000184082">
    <property type="component" value="Unassembled WGS sequence"/>
</dbReference>
<evidence type="ECO:0000313" key="4">
    <source>
        <dbReference type="EMBL" id="SHK45348.1"/>
    </source>
</evidence>
<dbReference type="SUPFAM" id="SSF109998">
    <property type="entry name" value="Triger factor/SurA peptide-binding domain-like"/>
    <property type="match status" value="1"/>
</dbReference>
<dbReference type="Pfam" id="PF00639">
    <property type="entry name" value="Rotamase"/>
    <property type="match status" value="1"/>
</dbReference>
<reference evidence="4 5" key="1">
    <citation type="submission" date="2016-11" db="EMBL/GenBank/DDBJ databases">
        <authorList>
            <person name="Jaros S."/>
            <person name="Januszkiewicz K."/>
            <person name="Wedrychowicz H."/>
        </authorList>
    </citation>
    <scope>NUCLEOTIDE SEQUENCE [LARGE SCALE GENOMIC DNA]</scope>
    <source>
        <strain evidence="4 5">DSM 14501</strain>
    </source>
</reference>
<dbReference type="SUPFAM" id="SSF54534">
    <property type="entry name" value="FKBP-like"/>
    <property type="match status" value="1"/>
</dbReference>
<dbReference type="AlphaFoldDB" id="A0A1M6SL91"/>
<feature type="domain" description="PpiC" evidence="3">
    <location>
        <begin position="114"/>
        <end position="203"/>
    </location>
</feature>
<dbReference type="Gene3D" id="1.10.8.1040">
    <property type="match status" value="1"/>
</dbReference>
<dbReference type="GO" id="GO:0003755">
    <property type="term" value="F:peptidyl-prolyl cis-trans isomerase activity"/>
    <property type="evidence" value="ECO:0007669"/>
    <property type="project" value="UniProtKB-KW"/>
</dbReference>
<keyword evidence="2" id="KW-0175">Coiled coil</keyword>
<dbReference type="PANTHER" id="PTHR47245">
    <property type="entry name" value="PEPTIDYLPROLYL ISOMERASE"/>
    <property type="match status" value="1"/>
</dbReference>
<proteinExistence type="predicted"/>
<keyword evidence="1 4" id="KW-0413">Isomerase</keyword>
<organism evidence="4 5">
    <name type="scientific">Caminicella sporogenes DSM 14501</name>
    <dbReference type="NCBI Taxonomy" id="1121266"/>
    <lineage>
        <taxon>Bacteria</taxon>
        <taxon>Bacillati</taxon>
        <taxon>Bacillota</taxon>
        <taxon>Clostridia</taxon>
        <taxon>Peptostreptococcales</taxon>
        <taxon>Caminicellaceae</taxon>
        <taxon>Caminicella</taxon>
    </lineage>
</organism>
<dbReference type="PROSITE" id="PS50198">
    <property type="entry name" value="PPIC_PPIASE_2"/>
    <property type="match status" value="1"/>
</dbReference>
<feature type="coiled-coil region" evidence="2">
    <location>
        <begin position="202"/>
        <end position="249"/>
    </location>
</feature>
<dbReference type="InterPro" id="IPR050245">
    <property type="entry name" value="PrsA_foldase"/>
</dbReference>
<dbReference type="PROSITE" id="PS01096">
    <property type="entry name" value="PPIC_PPIASE_1"/>
    <property type="match status" value="1"/>
</dbReference>
<dbReference type="STRING" id="1121266.SAMN02745883_02076"/>
<dbReference type="PANTHER" id="PTHR47245:SF2">
    <property type="entry name" value="PEPTIDYL-PROLYL CIS-TRANS ISOMERASE HP_0175-RELATED"/>
    <property type="match status" value="1"/>
</dbReference>
<protein>
    <submittedName>
        <fullName evidence="4">Peptidyl-prolyl cis-trans isomerase C</fullName>
    </submittedName>
</protein>
<evidence type="ECO:0000313" key="5">
    <source>
        <dbReference type="Proteomes" id="UP000184082"/>
    </source>
</evidence>
<dbReference type="Gene3D" id="3.10.50.40">
    <property type="match status" value="1"/>
</dbReference>
<dbReference type="InterPro" id="IPR046357">
    <property type="entry name" value="PPIase_dom_sf"/>
</dbReference>
<dbReference type="EMBL" id="FRAJ01000019">
    <property type="protein sequence ID" value="SHK45348.1"/>
    <property type="molecule type" value="Genomic_DNA"/>
</dbReference>
<evidence type="ECO:0000259" key="3">
    <source>
        <dbReference type="PROSITE" id="PS50198"/>
    </source>
</evidence>